<evidence type="ECO:0000256" key="1">
    <source>
        <dbReference type="ARBA" id="ARBA00004613"/>
    </source>
</evidence>
<keyword evidence="9" id="KW-0732">Signal</keyword>
<dbReference type="InterPro" id="IPR038765">
    <property type="entry name" value="Papain-like_cys_pep_sf"/>
</dbReference>
<evidence type="ECO:0000259" key="10">
    <source>
        <dbReference type="SMART" id="SM00277"/>
    </source>
</evidence>
<dbReference type="Proteomes" id="UP001164929">
    <property type="component" value="Chromosome 1"/>
</dbReference>
<comment type="caution">
    <text evidence="11">The sequence shown here is derived from an EMBL/GenBank/DDBJ whole genome shotgun (WGS) entry which is preliminary data.</text>
</comment>
<proteinExistence type="inferred from homology"/>
<dbReference type="EMBL" id="JAQIZT010000001">
    <property type="protein sequence ID" value="KAJ7013470.1"/>
    <property type="molecule type" value="Genomic_DNA"/>
</dbReference>
<protein>
    <recommendedName>
        <fullName evidence="10">Granulins domain-containing protein</fullName>
    </recommendedName>
</protein>
<dbReference type="InterPro" id="IPR039036">
    <property type="entry name" value="Granulin_fam"/>
</dbReference>
<comment type="subcellular location">
    <subcellularLocation>
        <location evidence="1">Secreted</location>
    </subcellularLocation>
</comment>
<keyword evidence="8" id="KW-0325">Glycoprotein</keyword>
<evidence type="ECO:0000256" key="7">
    <source>
        <dbReference type="ARBA" id="ARBA00023157"/>
    </source>
</evidence>
<dbReference type="GO" id="GO:0005576">
    <property type="term" value="C:extracellular region"/>
    <property type="evidence" value="ECO:0007669"/>
    <property type="project" value="UniProtKB-SubCell"/>
</dbReference>
<dbReference type="InterPro" id="IPR037277">
    <property type="entry name" value="Granulin_sf"/>
</dbReference>
<keyword evidence="4" id="KW-0645">Protease</keyword>
<evidence type="ECO:0000256" key="9">
    <source>
        <dbReference type="SAM" id="SignalP"/>
    </source>
</evidence>
<dbReference type="AlphaFoldDB" id="A0AAD6RQW8"/>
<evidence type="ECO:0000256" key="6">
    <source>
        <dbReference type="ARBA" id="ARBA00022807"/>
    </source>
</evidence>
<comment type="similarity">
    <text evidence="2">Belongs to the granulin family.</text>
</comment>
<sequence length="207" mass="22564">MASLHRSLAFLAMLSLLSKNARVVTIDGYEDVPQNDEKSLKKAVANQPVSVAIEAGGRDFQLYQSPSSECDDYYSCPAGSTCCCIYQYGDYCFGWGCCPLESATCCDDHYSCCPHEYPVCDLEAGTCRMVSIVTYSLKDNFNEFVKAASEILTLYAADMLQSKSNPFGVKALTRAPARITQSHQLGGGELSFAKVTIYVGFLSIAVQ</sequence>
<feature type="domain" description="Granulins" evidence="10">
    <location>
        <begin position="70"/>
        <end position="127"/>
    </location>
</feature>
<keyword evidence="6" id="KW-0788">Thiol protease</keyword>
<keyword evidence="3" id="KW-0964">Secreted</keyword>
<feature type="chain" id="PRO_5042275348" description="Granulins domain-containing protein" evidence="9">
    <location>
        <begin position="24"/>
        <end position="207"/>
    </location>
</feature>
<evidence type="ECO:0000256" key="4">
    <source>
        <dbReference type="ARBA" id="ARBA00022670"/>
    </source>
</evidence>
<dbReference type="SUPFAM" id="SSF54001">
    <property type="entry name" value="Cysteine proteinases"/>
    <property type="match status" value="1"/>
</dbReference>
<keyword evidence="12" id="KW-1185">Reference proteome</keyword>
<gene>
    <name evidence="11" type="ORF">NC653_003215</name>
</gene>
<dbReference type="GO" id="GO:0008234">
    <property type="term" value="F:cysteine-type peptidase activity"/>
    <property type="evidence" value="ECO:0007669"/>
    <property type="project" value="UniProtKB-KW"/>
</dbReference>
<dbReference type="SUPFAM" id="SSF57277">
    <property type="entry name" value="Granulin repeat"/>
    <property type="match status" value="1"/>
</dbReference>
<name>A0AAD6RQW8_9ROSI</name>
<dbReference type="Pfam" id="PF00396">
    <property type="entry name" value="Granulin"/>
    <property type="match status" value="1"/>
</dbReference>
<evidence type="ECO:0000256" key="5">
    <source>
        <dbReference type="ARBA" id="ARBA00022801"/>
    </source>
</evidence>
<accession>A0AAD6RQW8</accession>
<dbReference type="FunFam" id="2.10.25.160:FF:000002">
    <property type="entry name" value="Cysteine protease 1"/>
    <property type="match status" value="1"/>
</dbReference>
<evidence type="ECO:0000256" key="3">
    <source>
        <dbReference type="ARBA" id="ARBA00022525"/>
    </source>
</evidence>
<keyword evidence="7" id="KW-1015">Disulfide bond</keyword>
<evidence type="ECO:0000313" key="11">
    <source>
        <dbReference type="EMBL" id="KAJ7013470.1"/>
    </source>
</evidence>
<dbReference type="Gene3D" id="2.10.25.160">
    <property type="entry name" value="Granulin"/>
    <property type="match status" value="1"/>
</dbReference>
<evidence type="ECO:0000313" key="12">
    <source>
        <dbReference type="Proteomes" id="UP001164929"/>
    </source>
</evidence>
<dbReference type="InterPro" id="IPR000668">
    <property type="entry name" value="Peptidase_C1A_C"/>
</dbReference>
<dbReference type="Pfam" id="PF00112">
    <property type="entry name" value="Peptidase_C1"/>
    <property type="match status" value="1"/>
</dbReference>
<evidence type="ECO:0000256" key="8">
    <source>
        <dbReference type="ARBA" id="ARBA00023180"/>
    </source>
</evidence>
<reference evidence="11 12" key="1">
    <citation type="journal article" date="2023" name="Mol. Ecol. Resour.">
        <title>Chromosome-level genome assembly of a triploid poplar Populus alba 'Berolinensis'.</title>
        <authorList>
            <person name="Chen S."/>
            <person name="Yu Y."/>
            <person name="Wang X."/>
            <person name="Wang S."/>
            <person name="Zhang T."/>
            <person name="Zhou Y."/>
            <person name="He R."/>
            <person name="Meng N."/>
            <person name="Wang Y."/>
            <person name="Liu W."/>
            <person name="Liu Z."/>
            <person name="Liu J."/>
            <person name="Guo Q."/>
            <person name="Huang H."/>
            <person name="Sederoff R.R."/>
            <person name="Wang G."/>
            <person name="Qu G."/>
            <person name="Chen S."/>
        </authorList>
    </citation>
    <scope>NUCLEOTIDE SEQUENCE [LARGE SCALE GENOMIC DNA]</scope>
    <source>
        <strain evidence="11">SC-2020</strain>
    </source>
</reference>
<keyword evidence="5" id="KW-0378">Hydrolase</keyword>
<organism evidence="11 12">
    <name type="scientific">Populus alba x Populus x berolinensis</name>
    <dbReference type="NCBI Taxonomy" id="444605"/>
    <lineage>
        <taxon>Eukaryota</taxon>
        <taxon>Viridiplantae</taxon>
        <taxon>Streptophyta</taxon>
        <taxon>Embryophyta</taxon>
        <taxon>Tracheophyta</taxon>
        <taxon>Spermatophyta</taxon>
        <taxon>Magnoliopsida</taxon>
        <taxon>eudicotyledons</taxon>
        <taxon>Gunneridae</taxon>
        <taxon>Pentapetalae</taxon>
        <taxon>rosids</taxon>
        <taxon>fabids</taxon>
        <taxon>Malpighiales</taxon>
        <taxon>Salicaceae</taxon>
        <taxon>Saliceae</taxon>
        <taxon>Populus</taxon>
    </lineage>
</organism>
<feature type="signal peptide" evidence="9">
    <location>
        <begin position="1"/>
        <end position="23"/>
    </location>
</feature>
<dbReference type="InterPro" id="IPR000118">
    <property type="entry name" value="Granulin"/>
</dbReference>
<evidence type="ECO:0000256" key="2">
    <source>
        <dbReference type="ARBA" id="ARBA00010093"/>
    </source>
</evidence>
<dbReference type="PANTHER" id="PTHR12274:SF3">
    <property type="entry name" value="PROGRANULIN"/>
    <property type="match status" value="1"/>
</dbReference>
<dbReference type="SMART" id="SM00277">
    <property type="entry name" value="GRAN"/>
    <property type="match status" value="1"/>
</dbReference>
<dbReference type="GO" id="GO:0006508">
    <property type="term" value="P:proteolysis"/>
    <property type="evidence" value="ECO:0007669"/>
    <property type="project" value="UniProtKB-KW"/>
</dbReference>
<dbReference type="PANTHER" id="PTHR12274">
    <property type="entry name" value="GRANULIN"/>
    <property type="match status" value="1"/>
</dbReference>